<feature type="transmembrane region" description="Helical" evidence="10">
    <location>
        <begin position="154"/>
        <end position="177"/>
    </location>
</feature>
<evidence type="ECO:0000256" key="6">
    <source>
        <dbReference type="ARBA" id="ARBA00022989"/>
    </source>
</evidence>
<dbReference type="Proteomes" id="UP000001819">
    <property type="component" value="Chromosome 3"/>
</dbReference>
<dbReference type="Pfam" id="PF02949">
    <property type="entry name" value="7tm_6"/>
    <property type="match status" value="1"/>
</dbReference>
<dbReference type="GO" id="GO:0004984">
    <property type="term" value="F:olfactory receptor activity"/>
    <property type="evidence" value="ECO:0007669"/>
    <property type="project" value="InterPro"/>
</dbReference>
<gene>
    <name evidence="12" type="primary">Or47b</name>
</gene>
<keyword evidence="5 10" id="KW-0552">Olfaction</keyword>
<protein>
    <recommendedName>
        <fullName evidence="10">Odorant receptor</fullName>
    </recommendedName>
</protein>
<keyword evidence="2" id="KW-1003">Cell membrane</keyword>
<evidence type="ECO:0000256" key="8">
    <source>
        <dbReference type="ARBA" id="ARBA00023170"/>
    </source>
</evidence>
<dbReference type="GO" id="GO:0005549">
    <property type="term" value="F:odorant binding"/>
    <property type="evidence" value="ECO:0007669"/>
    <property type="project" value="InterPro"/>
</dbReference>
<dbReference type="FunCoup" id="A0A6I8UW49">
    <property type="interactions" value="17"/>
</dbReference>
<evidence type="ECO:0000256" key="10">
    <source>
        <dbReference type="RuleBase" id="RU351113"/>
    </source>
</evidence>
<feature type="transmembrane region" description="Helical" evidence="10">
    <location>
        <begin position="283"/>
        <end position="301"/>
    </location>
</feature>
<comment type="subcellular location">
    <subcellularLocation>
        <location evidence="1 10">Cell membrane</location>
        <topology evidence="1 10">Multi-pass membrane protein</topology>
    </subcellularLocation>
</comment>
<dbReference type="InterPro" id="IPR004117">
    <property type="entry name" value="7tm6_olfct_rcpt"/>
</dbReference>
<feature type="transmembrane region" description="Helical" evidence="10">
    <location>
        <begin position="321"/>
        <end position="344"/>
    </location>
</feature>
<sequence length="413" mass="47514">MAEPDYTSYLRLLRDFWGEFRSVQRQQTPGRIPRLLMHTQRAALVALCHYPNKKMSSKPVYRRINWILLFNQTLMFISMVCGVHESSSIIDMGDDFVWLIGLGLISTKSYCMHARATEIDEVIRDMAYYDEVVRPIHDDEEILMWQRYCYMGEAYFGIGIFSLVNAFGLAILLQPLLGEGRLPYHSLLPFGWHRQDLHPWTYRIAFGWLSVNSLHNLSTILFVDLLGISTILQTALNLKLLSIELRKLGDLGSVSDNQFHVEFCRVVRYHQHIIRLVDKSNRAFYVTFIAQMIASFAMISISTFETMVAAADDPKMAAKFVLFVMVGFVQLSAWCVAGNLVLYLSGEVGQAAFEISDWHTKSVSIQRDIAFIMLRAQKPLFYVARPFKPLSLGTYMIVLKQCYRLLALLRESM</sequence>
<feature type="transmembrane region" description="Helical" evidence="10">
    <location>
        <begin position="217"/>
        <end position="238"/>
    </location>
</feature>
<keyword evidence="4 10" id="KW-0812">Transmembrane</keyword>
<feature type="transmembrane region" description="Helical" evidence="10">
    <location>
        <begin position="64"/>
        <end position="83"/>
    </location>
</feature>
<dbReference type="PANTHER" id="PTHR21137">
    <property type="entry name" value="ODORANT RECEPTOR"/>
    <property type="match status" value="1"/>
</dbReference>
<evidence type="ECO:0000256" key="5">
    <source>
        <dbReference type="ARBA" id="ARBA00022725"/>
    </source>
</evidence>
<comment type="caution">
    <text evidence="10">Lacks conserved residue(s) required for the propagation of feature annotation.</text>
</comment>
<accession>A0A6I8UW49</accession>
<reference evidence="11" key="1">
    <citation type="submission" date="2024-06" db="UniProtKB">
        <authorList>
            <consortium name="RefSeq"/>
        </authorList>
    </citation>
    <scope>NUCLEOTIDE SEQUENCE [LARGE SCALE GENOMIC DNA]</scope>
    <source>
        <strain evidence="11">MV2-25</strain>
    </source>
</reference>
<evidence type="ECO:0000256" key="7">
    <source>
        <dbReference type="ARBA" id="ARBA00023136"/>
    </source>
</evidence>
<reference evidence="12" key="2">
    <citation type="submission" date="2025-08" db="UniProtKB">
        <authorList>
            <consortium name="RefSeq"/>
        </authorList>
    </citation>
    <scope>IDENTIFICATION</scope>
    <source>
        <strain evidence="12">MV-25-SWS-2005</strain>
        <tissue evidence="12">Whole body</tissue>
    </source>
</reference>
<name>A0A6I8UW49_DROPS</name>
<dbReference type="RefSeq" id="XP_001361558.3">
    <property type="nucleotide sequence ID" value="XM_001361521.4"/>
</dbReference>
<dbReference type="GO" id="GO:0007165">
    <property type="term" value="P:signal transduction"/>
    <property type="evidence" value="ECO:0007669"/>
    <property type="project" value="UniProtKB-KW"/>
</dbReference>
<evidence type="ECO:0000313" key="12">
    <source>
        <dbReference type="RefSeq" id="XP_001361558.3"/>
    </source>
</evidence>
<dbReference type="PANTHER" id="PTHR21137:SF35">
    <property type="entry name" value="ODORANT RECEPTOR 19A-RELATED"/>
    <property type="match status" value="1"/>
</dbReference>
<evidence type="ECO:0000256" key="2">
    <source>
        <dbReference type="ARBA" id="ARBA00022475"/>
    </source>
</evidence>
<comment type="similarity">
    <text evidence="10">Belongs to the insect chemoreceptor superfamily. Heteromeric odorant receptor channel (TC 1.A.69) family.</text>
</comment>
<keyword evidence="8 10" id="KW-0675">Receptor</keyword>
<organism evidence="11 12">
    <name type="scientific">Drosophila pseudoobscura pseudoobscura</name>
    <name type="common">Fruit fly</name>
    <dbReference type="NCBI Taxonomy" id="46245"/>
    <lineage>
        <taxon>Eukaryota</taxon>
        <taxon>Metazoa</taxon>
        <taxon>Ecdysozoa</taxon>
        <taxon>Arthropoda</taxon>
        <taxon>Hexapoda</taxon>
        <taxon>Insecta</taxon>
        <taxon>Pterygota</taxon>
        <taxon>Neoptera</taxon>
        <taxon>Endopterygota</taxon>
        <taxon>Diptera</taxon>
        <taxon>Brachycera</taxon>
        <taxon>Muscomorpha</taxon>
        <taxon>Ephydroidea</taxon>
        <taxon>Drosophilidae</taxon>
        <taxon>Drosophila</taxon>
        <taxon>Sophophora</taxon>
    </lineage>
</organism>
<dbReference type="KEGG" id="dpo:4805099"/>
<dbReference type="GO" id="GO:0005886">
    <property type="term" value="C:plasma membrane"/>
    <property type="evidence" value="ECO:0007669"/>
    <property type="project" value="UniProtKB-SubCell"/>
</dbReference>
<dbReference type="AlphaFoldDB" id="A0A6I8UW49"/>
<evidence type="ECO:0000256" key="1">
    <source>
        <dbReference type="ARBA" id="ARBA00004651"/>
    </source>
</evidence>
<proteinExistence type="inferred from homology"/>
<evidence type="ECO:0000256" key="9">
    <source>
        <dbReference type="ARBA" id="ARBA00023224"/>
    </source>
</evidence>
<keyword evidence="7 10" id="KW-0472">Membrane</keyword>
<dbReference type="InParanoid" id="A0A6I8UW49"/>
<keyword evidence="3 10" id="KW-0716">Sensory transduction</keyword>
<evidence type="ECO:0000256" key="4">
    <source>
        <dbReference type="ARBA" id="ARBA00022692"/>
    </source>
</evidence>
<evidence type="ECO:0000313" key="11">
    <source>
        <dbReference type="Proteomes" id="UP000001819"/>
    </source>
</evidence>
<evidence type="ECO:0000256" key="3">
    <source>
        <dbReference type="ARBA" id="ARBA00022606"/>
    </source>
</evidence>
<keyword evidence="9 10" id="KW-0807">Transducer</keyword>
<keyword evidence="11" id="KW-1185">Reference proteome</keyword>
<keyword evidence="6 10" id="KW-1133">Transmembrane helix</keyword>